<name>A0A9E7RXA5_METWO</name>
<dbReference type="AlphaFoldDB" id="A0A9E7RXA5"/>
<protein>
    <submittedName>
        <fullName evidence="1">Uncharacterized protein</fullName>
    </submittedName>
</protein>
<dbReference type="RefSeq" id="WP_191216376.1">
    <property type="nucleotide sequence ID" value="NZ_CP104550.1"/>
</dbReference>
<gene>
    <name evidence="1" type="ORF">N5910_02100</name>
</gene>
<sequence length="65" mass="7725">MIDKMELTMTNGTVHHFRRGEFGVEAIMVDKDKCFIKVSFKEREFGKREMIIPLQNVEKCDYIIK</sequence>
<dbReference type="EMBL" id="CP104550">
    <property type="protein sequence ID" value="UXH32114.1"/>
    <property type="molecule type" value="Genomic_DNA"/>
</dbReference>
<organism evidence="1">
    <name type="scientific">Methanothermobacter wolfeii</name>
    <name type="common">Methanobacterium wolfei</name>
    <dbReference type="NCBI Taxonomy" id="145261"/>
    <lineage>
        <taxon>Archaea</taxon>
        <taxon>Methanobacteriati</taxon>
        <taxon>Methanobacteriota</taxon>
        <taxon>Methanomada group</taxon>
        <taxon>Methanobacteria</taxon>
        <taxon>Methanobacteriales</taxon>
        <taxon>Methanobacteriaceae</taxon>
        <taxon>Methanothermobacter</taxon>
    </lineage>
</organism>
<proteinExistence type="predicted"/>
<dbReference type="Proteomes" id="UP001065373">
    <property type="component" value="Chromosome"/>
</dbReference>
<dbReference type="GeneID" id="58978063"/>
<evidence type="ECO:0000313" key="1">
    <source>
        <dbReference type="EMBL" id="UXH32114.1"/>
    </source>
</evidence>
<accession>A0A9E7RXA5</accession>
<reference evidence="1" key="1">
    <citation type="submission" date="2022-09" db="EMBL/GenBank/DDBJ databases">
        <title>Characterization of three MwoI isoschizomers from sequenced genome and metagenomes.</title>
        <authorList>
            <person name="Fomenkov A."/>
            <person name="Xu S.Y."/>
            <person name="Roberts R.J."/>
        </authorList>
    </citation>
    <scope>NUCLEOTIDE SEQUENCE</scope>
    <source>
        <strain evidence="1">DSM 2970</strain>
    </source>
</reference>